<name>A0A553REY8_9TELE</name>
<protein>
    <submittedName>
        <fullName evidence="1">Uncharacterized protein</fullName>
    </submittedName>
</protein>
<dbReference type="Proteomes" id="UP000316079">
    <property type="component" value="Unassembled WGS sequence"/>
</dbReference>
<keyword evidence="2" id="KW-1185">Reference proteome</keyword>
<comment type="caution">
    <text evidence="1">The sequence shown here is derived from an EMBL/GenBank/DDBJ whole genome shotgun (WGS) entry which is preliminary data.</text>
</comment>
<evidence type="ECO:0000313" key="1">
    <source>
        <dbReference type="EMBL" id="TRZ00753.1"/>
    </source>
</evidence>
<accession>A0A553REY8</accession>
<evidence type="ECO:0000313" key="2">
    <source>
        <dbReference type="Proteomes" id="UP000316079"/>
    </source>
</evidence>
<organism evidence="1 2">
    <name type="scientific">Danionella cerebrum</name>
    <dbReference type="NCBI Taxonomy" id="2873325"/>
    <lineage>
        <taxon>Eukaryota</taxon>
        <taxon>Metazoa</taxon>
        <taxon>Chordata</taxon>
        <taxon>Craniata</taxon>
        <taxon>Vertebrata</taxon>
        <taxon>Euteleostomi</taxon>
        <taxon>Actinopterygii</taxon>
        <taxon>Neopterygii</taxon>
        <taxon>Teleostei</taxon>
        <taxon>Ostariophysi</taxon>
        <taxon>Cypriniformes</taxon>
        <taxon>Danionidae</taxon>
        <taxon>Danioninae</taxon>
        <taxon>Danionella</taxon>
    </lineage>
</organism>
<reference evidence="1 2" key="1">
    <citation type="journal article" date="2019" name="Sci. Data">
        <title>Hybrid genome assembly and annotation of Danionella translucida.</title>
        <authorList>
            <person name="Kadobianskyi M."/>
            <person name="Schulze L."/>
            <person name="Schuelke M."/>
            <person name="Judkewitz B."/>
        </authorList>
    </citation>
    <scope>NUCLEOTIDE SEQUENCE [LARGE SCALE GENOMIC DNA]</scope>
    <source>
        <strain evidence="1 2">Bolton</strain>
    </source>
</reference>
<dbReference type="EMBL" id="SRMA01024276">
    <property type="protein sequence ID" value="TRZ00753.1"/>
    <property type="molecule type" value="Genomic_DNA"/>
</dbReference>
<sequence length="65" mass="7520">MSLVKHVEIVVLFIKLLFKFSLFKGGALQTMSFQKSRQWNSSFILTTDLHSFTFSLHSAFSCIFK</sequence>
<proteinExistence type="predicted"/>
<dbReference type="AlphaFoldDB" id="A0A553REY8"/>
<gene>
    <name evidence="1" type="ORF">DNTS_026544</name>
</gene>